<evidence type="ECO:0000256" key="1">
    <source>
        <dbReference type="SAM" id="MobiDB-lite"/>
    </source>
</evidence>
<proteinExistence type="predicted"/>
<feature type="compositionally biased region" description="Basic and acidic residues" evidence="1">
    <location>
        <begin position="1"/>
        <end position="13"/>
    </location>
</feature>
<protein>
    <submittedName>
        <fullName evidence="3">Uncharacterized protein</fullName>
    </submittedName>
</protein>
<sequence length="112" mass="12966">MMSSRTDEDSDHRTRSHTKRKSISVWEALDHWVILQLLAVFSFSFAVGILFMHGTILWHQYKHGYTIISNSPLLMGRSSSGISIEKLPKNVKNDIFEWSQGQLRVNTSIYVR</sequence>
<comment type="caution">
    <text evidence="3">The sequence shown here is derived from an EMBL/GenBank/DDBJ whole genome shotgun (WGS) entry which is preliminary data.</text>
</comment>
<evidence type="ECO:0000256" key="2">
    <source>
        <dbReference type="SAM" id="Phobius"/>
    </source>
</evidence>
<feature type="region of interest" description="Disordered" evidence="1">
    <location>
        <begin position="1"/>
        <end position="21"/>
    </location>
</feature>
<evidence type="ECO:0000313" key="4">
    <source>
        <dbReference type="Proteomes" id="UP001208570"/>
    </source>
</evidence>
<keyword evidence="2" id="KW-0472">Membrane</keyword>
<keyword evidence="2" id="KW-0812">Transmembrane</keyword>
<dbReference type="EMBL" id="JAODUP010000104">
    <property type="protein sequence ID" value="KAK2162093.1"/>
    <property type="molecule type" value="Genomic_DNA"/>
</dbReference>
<feature type="transmembrane region" description="Helical" evidence="2">
    <location>
        <begin position="32"/>
        <end position="52"/>
    </location>
</feature>
<dbReference type="Proteomes" id="UP001208570">
    <property type="component" value="Unassembled WGS sequence"/>
</dbReference>
<dbReference type="AlphaFoldDB" id="A0AAD9JZ06"/>
<name>A0AAD9JZ06_9ANNE</name>
<organism evidence="3 4">
    <name type="scientific">Paralvinella palmiformis</name>
    <dbReference type="NCBI Taxonomy" id="53620"/>
    <lineage>
        <taxon>Eukaryota</taxon>
        <taxon>Metazoa</taxon>
        <taxon>Spiralia</taxon>
        <taxon>Lophotrochozoa</taxon>
        <taxon>Annelida</taxon>
        <taxon>Polychaeta</taxon>
        <taxon>Sedentaria</taxon>
        <taxon>Canalipalpata</taxon>
        <taxon>Terebellida</taxon>
        <taxon>Terebelliformia</taxon>
        <taxon>Alvinellidae</taxon>
        <taxon>Paralvinella</taxon>
    </lineage>
</organism>
<keyword evidence="4" id="KW-1185">Reference proteome</keyword>
<evidence type="ECO:0000313" key="3">
    <source>
        <dbReference type="EMBL" id="KAK2162093.1"/>
    </source>
</evidence>
<keyword evidence="2" id="KW-1133">Transmembrane helix</keyword>
<gene>
    <name evidence="3" type="ORF">LSH36_104g04000</name>
</gene>
<reference evidence="3" key="1">
    <citation type="journal article" date="2023" name="Mol. Biol. Evol.">
        <title>Third-Generation Sequencing Reveals the Adaptive Role of the Epigenome in Three Deep-Sea Polychaetes.</title>
        <authorList>
            <person name="Perez M."/>
            <person name="Aroh O."/>
            <person name="Sun Y."/>
            <person name="Lan Y."/>
            <person name="Juniper S.K."/>
            <person name="Young C.R."/>
            <person name="Angers B."/>
            <person name="Qian P.Y."/>
        </authorList>
    </citation>
    <scope>NUCLEOTIDE SEQUENCE</scope>
    <source>
        <strain evidence="3">P08H-3</strain>
    </source>
</reference>
<accession>A0AAD9JZ06</accession>